<dbReference type="KEGG" id="salq:SYNTR_0045"/>
<accession>A0A6I6DDE7</accession>
<dbReference type="RefSeq" id="WP_156202611.1">
    <property type="nucleotide sequence ID" value="NZ_CP046457.1"/>
</dbReference>
<evidence type="ECO:0008006" key="3">
    <source>
        <dbReference type="Google" id="ProtNLM"/>
    </source>
</evidence>
<gene>
    <name evidence="1" type="ORF">SYNTR_0045</name>
</gene>
<dbReference type="EMBL" id="CP046457">
    <property type="protein sequence ID" value="QGT98638.1"/>
    <property type="molecule type" value="Genomic_DNA"/>
</dbReference>
<name>A0A6I6DDE7_9FIRM</name>
<organism evidence="1 2">
    <name type="scientific">Candidatus Syntrophocurvum alkaliphilum</name>
    <dbReference type="NCBI Taxonomy" id="2293317"/>
    <lineage>
        <taxon>Bacteria</taxon>
        <taxon>Bacillati</taxon>
        <taxon>Bacillota</taxon>
        <taxon>Clostridia</taxon>
        <taxon>Eubacteriales</taxon>
        <taxon>Syntrophomonadaceae</taxon>
        <taxon>Candidatus Syntrophocurvum</taxon>
    </lineage>
</organism>
<dbReference type="Proteomes" id="UP000426444">
    <property type="component" value="Chromosome"/>
</dbReference>
<reference evidence="2" key="1">
    <citation type="journal article" date="2019" name="Microbiology">
        <title>Complete Genome Sequence of an Uncultured Bacterium of the Candidate Phylum Bipolaricaulota.</title>
        <authorList>
            <person name="Kadnikov V.V."/>
            <person name="Mardanov A.V."/>
            <person name="Beletsky A.V."/>
            <person name="Frank Y.A."/>
            <person name="Karnachuk O.V."/>
            <person name="Ravin N.V."/>
        </authorList>
    </citation>
    <scope>NUCLEOTIDE SEQUENCE [LARGE SCALE GENOMIC DNA]</scope>
</reference>
<protein>
    <recommendedName>
        <fullName evidence="3">Phasin domain-containing protein</fullName>
    </recommendedName>
</protein>
<keyword evidence="2" id="KW-1185">Reference proteome</keyword>
<proteinExistence type="predicted"/>
<dbReference type="AlphaFoldDB" id="A0A6I6DDE7"/>
<sequence>MFKHDQFEKSFNTANKIFDNYWQMFKVSMENMAFNQEKTKDFFNKYMEQSKKVADEQKEVFNVMANQAKKNQEQMKNIMKETIRIGQENLQESLTKKPFNMFNYTKQNSNEDDSK</sequence>
<evidence type="ECO:0000313" key="2">
    <source>
        <dbReference type="Proteomes" id="UP000426444"/>
    </source>
</evidence>
<evidence type="ECO:0000313" key="1">
    <source>
        <dbReference type="EMBL" id="QGT98638.1"/>
    </source>
</evidence>